<proteinExistence type="predicted"/>
<dbReference type="EMBL" id="JARJCW010000165">
    <property type="protein sequence ID" value="KAJ7189808.1"/>
    <property type="molecule type" value="Genomic_DNA"/>
</dbReference>
<name>A0AAD6UKX4_9AGAR</name>
<accession>A0AAD6UKX4</accession>
<evidence type="ECO:0000313" key="3">
    <source>
        <dbReference type="EMBL" id="KAJ7189808.1"/>
    </source>
</evidence>
<dbReference type="CDD" id="cd14686">
    <property type="entry name" value="bZIP"/>
    <property type="match status" value="1"/>
</dbReference>
<dbReference type="Proteomes" id="UP001219525">
    <property type="component" value="Unassembled WGS sequence"/>
</dbReference>
<reference evidence="3" key="1">
    <citation type="submission" date="2023-03" db="EMBL/GenBank/DDBJ databases">
        <title>Massive genome expansion in bonnet fungi (Mycena s.s.) driven by repeated elements and novel gene families across ecological guilds.</title>
        <authorList>
            <consortium name="Lawrence Berkeley National Laboratory"/>
            <person name="Harder C.B."/>
            <person name="Miyauchi S."/>
            <person name="Viragh M."/>
            <person name="Kuo A."/>
            <person name="Thoen E."/>
            <person name="Andreopoulos B."/>
            <person name="Lu D."/>
            <person name="Skrede I."/>
            <person name="Drula E."/>
            <person name="Henrissat B."/>
            <person name="Morin E."/>
            <person name="Kohler A."/>
            <person name="Barry K."/>
            <person name="LaButti K."/>
            <person name="Morin E."/>
            <person name="Salamov A."/>
            <person name="Lipzen A."/>
            <person name="Mereny Z."/>
            <person name="Hegedus B."/>
            <person name="Baldrian P."/>
            <person name="Stursova M."/>
            <person name="Weitz H."/>
            <person name="Taylor A."/>
            <person name="Grigoriev I.V."/>
            <person name="Nagy L.G."/>
            <person name="Martin F."/>
            <person name="Kauserud H."/>
        </authorList>
    </citation>
    <scope>NUCLEOTIDE SEQUENCE</scope>
    <source>
        <strain evidence="3">9144</strain>
    </source>
</reference>
<gene>
    <name evidence="3" type="ORF">GGX14DRAFT_484376</name>
</gene>
<sequence>MTRGRKKDLTIPSSRALTQQRDYRMRKAQYVADLEARCRAAEGENARLRAELKRARLGVPPPAFKLSPAAIQAAAHLRDALAAASDSLSHFMDCALPPVDGLPPVEPLAPASFSTPPLSVPSPGTDSPTPGYGRPESPCCGGFFDCDGLAGKSDEGAISMTSVSHLRSTSDADMQHN</sequence>
<keyword evidence="1" id="KW-0175">Coiled coil</keyword>
<protein>
    <submittedName>
        <fullName evidence="3">Basic region leucin zipper protein</fullName>
    </submittedName>
</protein>
<comment type="caution">
    <text evidence="3">The sequence shown here is derived from an EMBL/GenBank/DDBJ whole genome shotgun (WGS) entry which is preliminary data.</text>
</comment>
<organism evidence="3 4">
    <name type="scientific">Mycena pura</name>
    <dbReference type="NCBI Taxonomy" id="153505"/>
    <lineage>
        <taxon>Eukaryota</taxon>
        <taxon>Fungi</taxon>
        <taxon>Dikarya</taxon>
        <taxon>Basidiomycota</taxon>
        <taxon>Agaricomycotina</taxon>
        <taxon>Agaricomycetes</taxon>
        <taxon>Agaricomycetidae</taxon>
        <taxon>Agaricales</taxon>
        <taxon>Marasmiineae</taxon>
        <taxon>Mycenaceae</taxon>
        <taxon>Mycena</taxon>
    </lineage>
</organism>
<evidence type="ECO:0000256" key="2">
    <source>
        <dbReference type="SAM" id="MobiDB-lite"/>
    </source>
</evidence>
<evidence type="ECO:0000256" key="1">
    <source>
        <dbReference type="SAM" id="Coils"/>
    </source>
</evidence>
<feature type="coiled-coil region" evidence="1">
    <location>
        <begin position="31"/>
        <end position="58"/>
    </location>
</feature>
<keyword evidence="4" id="KW-1185">Reference proteome</keyword>
<feature type="region of interest" description="Disordered" evidence="2">
    <location>
        <begin position="107"/>
        <end position="134"/>
    </location>
</feature>
<feature type="compositionally biased region" description="Polar residues" evidence="2">
    <location>
        <begin position="112"/>
        <end position="128"/>
    </location>
</feature>
<dbReference type="AlphaFoldDB" id="A0AAD6UKX4"/>
<dbReference type="Gene3D" id="1.20.5.170">
    <property type="match status" value="1"/>
</dbReference>
<evidence type="ECO:0000313" key="4">
    <source>
        <dbReference type="Proteomes" id="UP001219525"/>
    </source>
</evidence>